<dbReference type="AlphaFoldDB" id="A0A5J9SNP5"/>
<name>A0A5J9SNP5_9POAL</name>
<dbReference type="EMBL" id="RWGY01000569">
    <property type="protein sequence ID" value="TVU00594.1"/>
    <property type="molecule type" value="Genomic_DNA"/>
</dbReference>
<dbReference type="Gramene" id="TVU00594">
    <property type="protein sequence ID" value="TVU00594"/>
    <property type="gene ID" value="EJB05_53983"/>
</dbReference>
<feature type="non-terminal residue" evidence="1">
    <location>
        <position position="1"/>
    </location>
</feature>
<evidence type="ECO:0008006" key="3">
    <source>
        <dbReference type="Google" id="ProtNLM"/>
    </source>
</evidence>
<sequence length="110" mass="12314">MATGVDEVANEWIAEHGDVGRLFLGGANIVHHMLLRAAPRGRRRRRRPQVVCAGKKDSLFARSRRTTIDTVGASAWRETAAWLESEAEEDHVFFLKKPECDNAKRFLAGA</sequence>
<proteinExistence type="predicted"/>
<protein>
    <recommendedName>
        <fullName evidence="3">Alpha/beta hydrolase fold-3 domain-containing protein</fullName>
    </recommendedName>
</protein>
<evidence type="ECO:0000313" key="2">
    <source>
        <dbReference type="Proteomes" id="UP000324897"/>
    </source>
</evidence>
<evidence type="ECO:0000313" key="1">
    <source>
        <dbReference type="EMBL" id="TVU00594.1"/>
    </source>
</evidence>
<keyword evidence="2" id="KW-1185">Reference proteome</keyword>
<dbReference type="Proteomes" id="UP000324897">
    <property type="component" value="Unassembled WGS sequence"/>
</dbReference>
<accession>A0A5J9SNP5</accession>
<gene>
    <name evidence="1" type="ORF">EJB05_53983</name>
</gene>
<comment type="caution">
    <text evidence="1">The sequence shown here is derived from an EMBL/GenBank/DDBJ whole genome shotgun (WGS) entry which is preliminary data.</text>
</comment>
<reference evidence="1 2" key="1">
    <citation type="journal article" date="2019" name="Sci. Rep.">
        <title>A high-quality genome of Eragrostis curvula grass provides insights into Poaceae evolution and supports new strategies to enhance forage quality.</title>
        <authorList>
            <person name="Carballo J."/>
            <person name="Santos B.A.C.M."/>
            <person name="Zappacosta D."/>
            <person name="Garbus I."/>
            <person name="Selva J.P."/>
            <person name="Gallo C.A."/>
            <person name="Diaz A."/>
            <person name="Albertini E."/>
            <person name="Caccamo M."/>
            <person name="Echenique V."/>
        </authorList>
    </citation>
    <scope>NUCLEOTIDE SEQUENCE [LARGE SCALE GENOMIC DNA]</scope>
    <source>
        <strain evidence="2">cv. Victoria</strain>
        <tissue evidence="1">Leaf</tissue>
    </source>
</reference>
<organism evidence="1 2">
    <name type="scientific">Eragrostis curvula</name>
    <name type="common">weeping love grass</name>
    <dbReference type="NCBI Taxonomy" id="38414"/>
    <lineage>
        <taxon>Eukaryota</taxon>
        <taxon>Viridiplantae</taxon>
        <taxon>Streptophyta</taxon>
        <taxon>Embryophyta</taxon>
        <taxon>Tracheophyta</taxon>
        <taxon>Spermatophyta</taxon>
        <taxon>Magnoliopsida</taxon>
        <taxon>Liliopsida</taxon>
        <taxon>Poales</taxon>
        <taxon>Poaceae</taxon>
        <taxon>PACMAD clade</taxon>
        <taxon>Chloridoideae</taxon>
        <taxon>Eragrostideae</taxon>
        <taxon>Eragrostidinae</taxon>
        <taxon>Eragrostis</taxon>
    </lineage>
</organism>